<dbReference type="PROSITE" id="PS50928">
    <property type="entry name" value="ABC_TM1"/>
    <property type="match status" value="1"/>
</dbReference>
<proteinExistence type="inferred from homology"/>
<feature type="transmembrane region" description="Helical" evidence="7">
    <location>
        <begin position="271"/>
        <end position="294"/>
    </location>
</feature>
<protein>
    <submittedName>
        <fullName evidence="9">Permease component of ABC-type sugar transporter</fullName>
    </submittedName>
</protein>
<name>G8QVN0_SPHPG</name>
<dbReference type="STRING" id="158190.SpiGrapes_1512"/>
<evidence type="ECO:0000256" key="5">
    <source>
        <dbReference type="ARBA" id="ARBA00022989"/>
    </source>
</evidence>
<dbReference type="HOGENOM" id="CLU_016047_0_0_12"/>
<keyword evidence="9" id="KW-0762">Sugar transport</keyword>
<dbReference type="InterPro" id="IPR000515">
    <property type="entry name" value="MetI-like"/>
</dbReference>
<comment type="subcellular location">
    <subcellularLocation>
        <location evidence="1 7">Cell membrane</location>
        <topology evidence="1 7">Multi-pass membrane protein</topology>
    </subcellularLocation>
</comment>
<dbReference type="eggNOG" id="COG1175">
    <property type="taxonomic scope" value="Bacteria"/>
</dbReference>
<dbReference type="CDD" id="cd06261">
    <property type="entry name" value="TM_PBP2"/>
    <property type="match status" value="1"/>
</dbReference>
<keyword evidence="5 7" id="KW-1133">Transmembrane helix</keyword>
<evidence type="ECO:0000256" key="7">
    <source>
        <dbReference type="RuleBase" id="RU363032"/>
    </source>
</evidence>
<dbReference type="GO" id="GO:0005886">
    <property type="term" value="C:plasma membrane"/>
    <property type="evidence" value="ECO:0007669"/>
    <property type="project" value="UniProtKB-SubCell"/>
</dbReference>
<evidence type="ECO:0000256" key="1">
    <source>
        <dbReference type="ARBA" id="ARBA00004651"/>
    </source>
</evidence>
<keyword evidence="10" id="KW-1185">Reference proteome</keyword>
<feature type="transmembrane region" description="Helical" evidence="7">
    <location>
        <begin position="220"/>
        <end position="240"/>
    </location>
</feature>
<dbReference type="PANTHER" id="PTHR30193:SF41">
    <property type="entry name" value="DIACETYLCHITOBIOSE UPTAKE SYSTEM PERMEASE PROTEIN NGCF"/>
    <property type="match status" value="1"/>
</dbReference>
<evidence type="ECO:0000256" key="2">
    <source>
        <dbReference type="ARBA" id="ARBA00022448"/>
    </source>
</evidence>
<organism evidence="9 10">
    <name type="scientific">Sphaerochaeta pleomorpha (strain ATCC BAA-1885 / DSM 22778 / Grapes)</name>
    <dbReference type="NCBI Taxonomy" id="158190"/>
    <lineage>
        <taxon>Bacteria</taxon>
        <taxon>Pseudomonadati</taxon>
        <taxon>Spirochaetota</taxon>
        <taxon>Spirochaetia</taxon>
        <taxon>Spirochaetales</taxon>
        <taxon>Sphaerochaetaceae</taxon>
        <taxon>Sphaerochaeta</taxon>
    </lineage>
</organism>
<dbReference type="Pfam" id="PF00528">
    <property type="entry name" value="BPD_transp_1"/>
    <property type="match status" value="1"/>
</dbReference>
<evidence type="ECO:0000256" key="6">
    <source>
        <dbReference type="ARBA" id="ARBA00023136"/>
    </source>
</evidence>
<feature type="transmembrane region" description="Helical" evidence="7">
    <location>
        <begin position="75"/>
        <end position="94"/>
    </location>
</feature>
<sequence>MKRSKTMLAVFLAPAILSYLIVFLYPTLRTVFMSLFDVGNITDAIAKWQFVGIENYKTLFGESLFKASLRNIGGIWLYGGIGVFLIAIFFSVTLTSGVKHKSFYRAVIYLPNVISAVAMGTMWIHYVFNARYGLFKTFFAFLHMNKLAAFQWTAPDNIFAALTLAYSFGMVGYFVLIFMAGIEKIPADYYEAATIEGANTWKKFSNITYPLLKDVLRTNIVLWTISIVGFFVWSQVFSPLTPDMGTVTPMVYMYQSVFGANTVVTSRNVGAGAAVGVILAAMVIISFICTNVIFKNDDLEY</sequence>
<dbReference type="GO" id="GO:0055085">
    <property type="term" value="P:transmembrane transport"/>
    <property type="evidence" value="ECO:0007669"/>
    <property type="project" value="InterPro"/>
</dbReference>
<feature type="transmembrane region" description="Helical" evidence="7">
    <location>
        <begin position="106"/>
        <end position="128"/>
    </location>
</feature>
<dbReference type="EMBL" id="CP003155">
    <property type="protein sequence ID" value="AEV29322.1"/>
    <property type="molecule type" value="Genomic_DNA"/>
</dbReference>
<feature type="domain" description="ABC transmembrane type-1" evidence="8">
    <location>
        <begin position="69"/>
        <end position="290"/>
    </location>
</feature>
<dbReference type="SUPFAM" id="SSF161098">
    <property type="entry name" value="MetI-like"/>
    <property type="match status" value="1"/>
</dbReference>
<gene>
    <name evidence="9" type="ordered locus">SpiGrapes_1512</name>
</gene>
<dbReference type="Proteomes" id="UP000005632">
    <property type="component" value="Chromosome"/>
</dbReference>
<keyword evidence="6 7" id="KW-0472">Membrane</keyword>
<evidence type="ECO:0000256" key="4">
    <source>
        <dbReference type="ARBA" id="ARBA00022692"/>
    </source>
</evidence>
<keyword evidence="4 7" id="KW-0812">Transmembrane</keyword>
<dbReference type="InterPro" id="IPR035906">
    <property type="entry name" value="MetI-like_sf"/>
</dbReference>
<evidence type="ECO:0000313" key="9">
    <source>
        <dbReference type="EMBL" id="AEV29322.1"/>
    </source>
</evidence>
<dbReference type="PANTHER" id="PTHR30193">
    <property type="entry name" value="ABC TRANSPORTER PERMEASE PROTEIN"/>
    <property type="match status" value="1"/>
</dbReference>
<evidence type="ECO:0000256" key="3">
    <source>
        <dbReference type="ARBA" id="ARBA00022475"/>
    </source>
</evidence>
<dbReference type="Gene3D" id="1.10.3720.10">
    <property type="entry name" value="MetI-like"/>
    <property type="match status" value="1"/>
</dbReference>
<keyword evidence="3" id="KW-1003">Cell membrane</keyword>
<evidence type="ECO:0000259" key="8">
    <source>
        <dbReference type="PROSITE" id="PS50928"/>
    </source>
</evidence>
<feature type="transmembrane region" description="Helical" evidence="7">
    <location>
        <begin position="158"/>
        <end position="180"/>
    </location>
</feature>
<feature type="transmembrane region" description="Helical" evidence="7">
    <location>
        <begin position="7"/>
        <end position="28"/>
    </location>
</feature>
<accession>G8QVN0</accession>
<dbReference type="OrthoDB" id="367897at2"/>
<dbReference type="AlphaFoldDB" id="G8QVN0"/>
<reference evidence="9 10" key="1">
    <citation type="submission" date="2011-11" db="EMBL/GenBank/DDBJ databases">
        <title>Complete sequence of Spirochaeta sp. grapes.</title>
        <authorList>
            <consortium name="US DOE Joint Genome Institute"/>
            <person name="Lucas S."/>
            <person name="Han J."/>
            <person name="Lapidus A."/>
            <person name="Cheng J.-F."/>
            <person name="Goodwin L."/>
            <person name="Pitluck S."/>
            <person name="Peters L."/>
            <person name="Ovchinnikova G."/>
            <person name="Munk A.C."/>
            <person name="Detter J.C."/>
            <person name="Han C."/>
            <person name="Tapia R."/>
            <person name="Land M."/>
            <person name="Hauser L."/>
            <person name="Kyrpides N."/>
            <person name="Ivanova N."/>
            <person name="Pagani I."/>
            <person name="Ritalahtilisa K."/>
            <person name="Loeffler F."/>
            <person name="Woyke T."/>
        </authorList>
    </citation>
    <scope>NUCLEOTIDE SEQUENCE [LARGE SCALE GENOMIC DNA]</scope>
    <source>
        <strain evidence="10">ATCC BAA-1885 / DSM 22778 / Grapes</strain>
    </source>
</reference>
<dbReference type="InterPro" id="IPR051393">
    <property type="entry name" value="ABC_transporter_permease"/>
</dbReference>
<comment type="similarity">
    <text evidence="7">Belongs to the binding-protein-dependent transport system permease family.</text>
</comment>
<keyword evidence="2 7" id="KW-0813">Transport</keyword>
<dbReference type="KEGG" id="sgp:SpiGrapes_1512"/>
<evidence type="ECO:0000313" key="10">
    <source>
        <dbReference type="Proteomes" id="UP000005632"/>
    </source>
</evidence>
<dbReference type="RefSeq" id="WP_014270170.1">
    <property type="nucleotide sequence ID" value="NC_016633.1"/>
</dbReference>